<feature type="transmembrane region" description="Helical" evidence="1">
    <location>
        <begin position="21"/>
        <end position="42"/>
    </location>
</feature>
<comment type="caution">
    <text evidence="2">The sequence shown here is derived from an EMBL/GenBank/DDBJ whole genome shotgun (WGS) entry which is preliminary data.</text>
</comment>
<dbReference type="EMBL" id="MSFO01000003">
    <property type="protein sequence ID" value="PLB50579.1"/>
    <property type="molecule type" value="Genomic_DNA"/>
</dbReference>
<keyword evidence="1" id="KW-0812">Transmembrane</keyword>
<feature type="transmembrane region" description="Helical" evidence="1">
    <location>
        <begin position="96"/>
        <end position="121"/>
    </location>
</feature>
<evidence type="ECO:0000256" key="1">
    <source>
        <dbReference type="SAM" id="Phobius"/>
    </source>
</evidence>
<keyword evidence="1" id="KW-1133">Transmembrane helix</keyword>
<dbReference type="OrthoDB" id="3342455at2759"/>
<dbReference type="PANTHER" id="PTHR37992">
    <property type="entry name" value="EXPRESSED PROTEIN"/>
    <property type="match status" value="1"/>
</dbReference>
<dbReference type="RefSeq" id="XP_024705881.1">
    <property type="nucleotide sequence ID" value="XM_024842511.1"/>
</dbReference>
<dbReference type="GeneID" id="36550208"/>
<feature type="transmembrane region" description="Helical" evidence="1">
    <location>
        <begin position="157"/>
        <end position="176"/>
    </location>
</feature>
<sequence>MMTSYNPFVRRESHDRYTLGSYRLLVPLSWLLVVVVGLYYTVNAPGDVKHGHSIFRQADRHITPFSQSTIVTGIFWIILLLSQLSYVYHLFHRDAAIVTATANVGSHFILNNLFIFAWILLWTRNHFWGSEIILIAHFINQHVAYWRHRNLPRLVHLSAVAGPFAWTLMALFWNGAVAVKSNSLPARITANVFIWVIFVIGTGHIVAAQDDLLGYSLSFLTLALALKQIAVKTIALQWIFAFVIFAVFLVNSLYITSTRSTGRDIFFRRIGQAEPTDREREPLLNEPAQTA</sequence>
<proteinExistence type="predicted"/>
<dbReference type="PANTHER" id="PTHR37992:SF1">
    <property type="entry name" value="DUF1774-DOMAIN-CONTAINING PROTEIN"/>
    <property type="match status" value="1"/>
</dbReference>
<feature type="transmembrane region" description="Helical" evidence="1">
    <location>
        <begin position="62"/>
        <end position="84"/>
    </location>
</feature>
<dbReference type="VEuPathDB" id="FungiDB:P170DRAFT_149062"/>
<gene>
    <name evidence="2" type="ORF">P170DRAFT_149062</name>
</gene>
<evidence type="ECO:0000313" key="3">
    <source>
        <dbReference type="Proteomes" id="UP000234275"/>
    </source>
</evidence>
<evidence type="ECO:0000313" key="2">
    <source>
        <dbReference type="EMBL" id="PLB50579.1"/>
    </source>
</evidence>
<dbReference type="InterPro" id="IPR013920">
    <property type="entry name" value="DUF1774_fun"/>
</dbReference>
<feature type="transmembrane region" description="Helical" evidence="1">
    <location>
        <begin position="236"/>
        <end position="255"/>
    </location>
</feature>
<reference evidence="2 3" key="1">
    <citation type="submission" date="2016-12" db="EMBL/GenBank/DDBJ databases">
        <title>The genomes of Aspergillus section Nigri reveals drivers in fungal speciation.</title>
        <authorList>
            <consortium name="DOE Joint Genome Institute"/>
            <person name="Vesth T.C."/>
            <person name="Nybo J."/>
            <person name="Theobald S."/>
            <person name="Brandl J."/>
            <person name="Frisvad J.C."/>
            <person name="Nielsen K.F."/>
            <person name="Lyhne E.K."/>
            <person name="Kogle M.E."/>
            <person name="Kuo A."/>
            <person name="Riley R."/>
            <person name="Clum A."/>
            <person name="Nolan M."/>
            <person name="Lipzen A."/>
            <person name="Salamov A."/>
            <person name="Henrissat B."/>
            <person name="Wiebenga A."/>
            <person name="De Vries R.P."/>
            <person name="Grigoriev I.V."/>
            <person name="Mortensen U.H."/>
            <person name="Andersen M.R."/>
            <person name="Baker S.E."/>
        </authorList>
    </citation>
    <scope>NUCLEOTIDE SEQUENCE [LARGE SCALE GENOMIC DNA]</scope>
    <source>
        <strain evidence="2 3">IBT 23096</strain>
    </source>
</reference>
<dbReference type="AlphaFoldDB" id="A0A2I2GCH1"/>
<keyword evidence="1" id="KW-0472">Membrane</keyword>
<feature type="transmembrane region" description="Helical" evidence="1">
    <location>
        <begin position="188"/>
        <end position="207"/>
    </location>
</feature>
<dbReference type="STRING" id="1392250.A0A2I2GCH1"/>
<name>A0A2I2GCH1_9EURO</name>
<accession>A0A2I2GCH1</accession>
<dbReference type="Pfam" id="PF08611">
    <property type="entry name" value="DUF1774"/>
    <property type="match status" value="1"/>
</dbReference>
<keyword evidence="3" id="KW-1185">Reference proteome</keyword>
<organism evidence="2 3">
    <name type="scientific">Aspergillus steynii IBT 23096</name>
    <dbReference type="NCBI Taxonomy" id="1392250"/>
    <lineage>
        <taxon>Eukaryota</taxon>
        <taxon>Fungi</taxon>
        <taxon>Dikarya</taxon>
        <taxon>Ascomycota</taxon>
        <taxon>Pezizomycotina</taxon>
        <taxon>Eurotiomycetes</taxon>
        <taxon>Eurotiomycetidae</taxon>
        <taxon>Eurotiales</taxon>
        <taxon>Aspergillaceae</taxon>
        <taxon>Aspergillus</taxon>
        <taxon>Aspergillus subgen. Circumdati</taxon>
    </lineage>
</organism>
<protein>
    <submittedName>
        <fullName evidence="2">DUF1774-domain-containing protein</fullName>
    </submittedName>
</protein>
<dbReference type="Proteomes" id="UP000234275">
    <property type="component" value="Unassembled WGS sequence"/>
</dbReference>